<keyword evidence="6 10" id="KW-0808">Transferase</keyword>
<keyword evidence="13" id="KW-1185">Reference proteome</keyword>
<keyword evidence="7 10" id="KW-0119">Carbohydrate metabolism</keyword>
<dbReference type="Proteomes" id="UP000284868">
    <property type="component" value="Unassembled WGS sequence"/>
</dbReference>
<dbReference type="OrthoDB" id="9811841at2"/>
<dbReference type="GO" id="GO:0005975">
    <property type="term" value="P:carbohydrate metabolic process"/>
    <property type="evidence" value="ECO:0007669"/>
    <property type="project" value="InterPro"/>
</dbReference>
<evidence type="ECO:0000313" key="13">
    <source>
        <dbReference type="Proteomes" id="UP000284868"/>
    </source>
</evidence>
<organism evidence="12 13">
    <name type="scientific">Amedibacillus dolichus</name>
    <dbReference type="NCBI Taxonomy" id="31971"/>
    <lineage>
        <taxon>Bacteria</taxon>
        <taxon>Bacillati</taxon>
        <taxon>Bacillota</taxon>
        <taxon>Erysipelotrichia</taxon>
        <taxon>Erysipelotrichales</taxon>
        <taxon>Erysipelotrichaceae</taxon>
        <taxon>Amedibacillus</taxon>
    </lineage>
</organism>
<evidence type="ECO:0000313" key="12">
    <source>
        <dbReference type="EMBL" id="RHM10565.1"/>
    </source>
</evidence>
<evidence type="ECO:0000256" key="6">
    <source>
        <dbReference type="ARBA" id="ARBA00022679"/>
    </source>
</evidence>
<dbReference type="AlphaFoldDB" id="A0A415PCX7"/>
<evidence type="ECO:0000256" key="1">
    <source>
        <dbReference type="ARBA" id="ARBA00000439"/>
    </source>
</evidence>
<name>A0A415PCX7_9FIRM</name>
<dbReference type="PANTHER" id="PTHR32438:SF5">
    <property type="entry name" value="4-ALPHA-GLUCANOTRANSFERASE DPE1, CHLOROPLASTIC_AMYLOPLASTIC"/>
    <property type="match status" value="1"/>
</dbReference>
<evidence type="ECO:0000256" key="8">
    <source>
        <dbReference type="ARBA" id="ARBA00031423"/>
    </source>
</evidence>
<dbReference type="EMBL" id="QRPK01000026">
    <property type="protein sequence ID" value="RHM10565.1"/>
    <property type="molecule type" value="Genomic_DNA"/>
</dbReference>
<dbReference type="Gene3D" id="3.20.20.80">
    <property type="entry name" value="Glycosidases"/>
    <property type="match status" value="1"/>
</dbReference>
<protein>
    <recommendedName>
        <fullName evidence="4 10">4-alpha-glucanotransferase</fullName>
        <ecNumber evidence="3 10">2.4.1.25</ecNumber>
    </recommendedName>
    <alternativeName>
        <fullName evidence="8 10">Amylomaltase</fullName>
    </alternativeName>
    <alternativeName>
        <fullName evidence="9 10">Disproportionating enzyme</fullName>
    </alternativeName>
</protein>
<reference evidence="11" key="2">
    <citation type="submission" date="2021-02" db="EMBL/GenBank/DDBJ databases">
        <title>Infant gut strain persistence is associated with maternal origin, phylogeny, and functional potential including surface adhesion and iron acquisition.</title>
        <authorList>
            <person name="Lou Y.C."/>
        </authorList>
    </citation>
    <scope>NUCLEOTIDE SEQUENCE</scope>
    <source>
        <strain evidence="11">L3_108_103G1_dasL3_108_103G1_concoct_2</strain>
    </source>
</reference>
<dbReference type="Pfam" id="PF02446">
    <property type="entry name" value="Glyco_hydro_77"/>
    <property type="match status" value="1"/>
</dbReference>
<evidence type="ECO:0000256" key="2">
    <source>
        <dbReference type="ARBA" id="ARBA00005684"/>
    </source>
</evidence>
<evidence type="ECO:0000256" key="5">
    <source>
        <dbReference type="ARBA" id="ARBA00022676"/>
    </source>
</evidence>
<dbReference type="EC" id="2.4.1.25" evidence="3 10"/>
<evidence type="ECO:0000256" key="7">
    <source>
        <dbReference type="ARBA" id="ARBA00023277"/>
    </source>
</evidence>
<dbReference type="GO" id="GO:0004134">
    <property type="term" value="F:4-alpha-glucanotransferase activity"/>
    <property type="evidence" value="ECO:0007669"/>
    <property type="project" value="UniProtKB-EC"/>
</dbReference>
<keyword evidence="5 10" id="KW-0328">Glycosyltransferase</keyword>
<sequence>MNRVAGVLMPISSLPGNQGIGDFGKHTYRLINAFEQAHVKIWQILPLNALGYGNSPYQPFSSFAGDEIYISIDTLADYGLVKQSSVRNCNKFEERVDYDAVRSFKRPYLLKAYKTFLKNFACFEEEYHAFLKKADWLYPYAVFMALKKHNHMELWTTWPKEQKEWIKNRQLPLHEIEDDIRYEQFIQFIFYKQWNEIKAYANAHHVQIMGDIPFYVGLDSADVWQYQDEFLLDTEGYPSFVAGVPPDYFSAFGQRWGNPIYDWNAMAQNRYQFWVKRLAWNAEQFDILRIDHFRAFDTYWKIPASCPTAVEGEWVLGPAYDFFDEIYRQFPNIHLVVEDLGDLRKQVIKLKEHYDLYGMNVMQFEMQPKLLKKKRDEHTILYTGTHDNDTLEGFYLTLSQNQKIALRRYFHNLGYENRSFHDLAIRYCLDSPADIVMIPAQDILGLKSEGRLNTPSTLGSPNWEWKVKNLKGLYDLLPTFGEWIKNSGRG</sequence>
<proteinExistence type="inferred from homology"/>
<dbReference type="SUPFAM" id="SSF51445">
    <property type="entry name" value="(Trans)glycosidases"/>
    <property type="match status" value="1"/>
</dbReference>
<dbReference type="PANTHER" id="PTHR32438">
    <property type="entry name" value="4-ALPHA-GLUCANOTRANSFERASE DPE1, CHLOROPLASTIC/AMYLOPLASTIC"/>
    <property type="match status" value="1"/>
</dbReference>
<gene>
    <name evidence="12" type="primary">malQ</name>
    <name evidence="12" type="ORF">DWZ83_06145</name>
    <name evidence="11" type="ORF">KHZ85_06610</name>
</gene>
<comment type="similarity">
    <text evidence="2 10">Belongs to the disproportionating enzyme family.</text>
</comment>
<dbReference type="InterPro" id="IPR003385">
    <property type="entry name" value="Glyco_hydro_77"/>
</dbReference>
<evidence type="ECO:0000313" key="11">
    <source>
        <dbReference type="EMBL" id="MBS4884421.1"/>
    </source>
</evidence>
<dbReference type="Proteomes" id="UP000753219">
    <property type="component" value="Unassembled WGS sequence"/>
</dbReference>
<dbReference type="NCBIfam" id="NF011080">
    <property type="entry name" value="PRK14508.1-3"/>
    <property type="match status" value="1"/>
</dbReference>
<dbReference type="EMBL" id="JAGZMZ010000014">
    <property type="protein sequence ID" value="MBS4884421.1"/>
    <property type="molecule type" value="Genomic_DNA"/>
</dbReference>
<evidence type="ECO:0000256" key="10">
    <source>
        <dbReference type="RuleBase" id="RU361207"/>
    </source>
</evidence>
<comment type="caution">
    <text evidence="12">The sequence shown here is derived from an EMBL/GenBank/DDBJ whole genome shotgun (WGS) entry which is preliminary data.</text>
</comment>
<reference evidence="12 13" key="1">
    <citation type="submission" date="2018-08" db="EMBL/GenBank/DDBJ databases">
        <title>A genome reference for cultivated species of the human gut microbiota.</title>
        <authorList>
            <person name="Zou Y."/>
            <person name="Xue W."/>
            <person name="Luo G."/>
        </authorList>
    </citation>
    <scope>NUCLEOTIDE SEQUENCE [LARGE SCALE GENOMIC DNA]</scope>
    <source>
        <strain evidence="12 13">AF35-6BH</strain>
    </source>
</reference>
<dbReference type="NCBIfam" id="TIGR00217">
    <property type="entry name" value="malQ"/>
    <property type="match status" value="1"/>
</dbReference>
<dbReference type="InterPro" id="IPR017853">
    <property type="entry name" value="GH"/>
</dbReference>
<accession>A0A415PCX7</accession>
<evidence type="ECO:0000256" key="9">
    <source>
        <dbReference type="ARBA" id="ARBA00031501"/>
    </source>
</evidence>
<comment type="catalytic activity">
    <reaction evidence="1 10">
        <text>Transfers a segment of a (1-&gt;4)-alpha-D-glucan to a new position in an acceptor, which may be glucose or a (1-&gt;4)-alpha-D-glucan.</text>
        <dbReference type="EC" id="2.4.1.25"/>
    </reaction>
</comment>
<evidence type="ECO:0000256" key="4">
    <source>
        <dbReference type="ARBA" id="ARBA00020295"/>
    </source>
</evidence>
<dbReference type="RefSeq" id="WP_118365598.1">
    <property type="nucleotide sequence ID" value="NZ_JAGZMZ010000014.1"/>
</dbReference>
<evidence type="ECO:0000256" key="3">
    <source>
        <dbReference type="ARBA" id="ARBA00012560"/>
    </source>
</evidence>